<keyword evidence="3" id="KW-1185">Reference proteome</keyword>
<dbReference type="Proteomes" id="UP001589575">
    <property type="component" value="Unassembled WGS sequence"/>
</dbReference>
<name>A0ABV5G8L2_9MICC</name>
<evidence type="ECO:0000313" key="3">
    <source>
        <dbReference type="Proteomes" id="UP001589575"/>
    </source>
</evidence>
<gene>
    <name evidence="2" type="ORF">ACFFX0_30650</name>
</gene>
<comment type="caution">
    <text evidence="2">The sequence shown here is derived from an EMBL/GenBank/DDBJ whole genome shotgun (WGS) entry which is preliminary data.</text>
</comment>
<reference evidence="2 3" key="1">
    <citation type="submission" date="2024-09" db="EMBL/GenBank/DDBJ databases">
        <authorList>
            <person name="Sun Q."/>
            <person name="Mori K."/>
        </authorList>
    </citation>
    <scope>NUCLEOTIDE SEQUENCE [LARGE SCALE GENOMIC DNA]</scope>
    <source>
        <strain evidence="2 3">CCM 7609</strain>
    </source>
</reference>
<proteinExistence type="predicted"/>
<dbReference type="EMBL" id="JBHMFI010000023">
    <property type="protein sequence ID" value="MFB9075296.1"/>
    <property type="molecule type" value="Genomic_DNA"/>
</dbReference>
<evidence type="ECO:0000256" key="1">
    <source>
        <dbReference type="SAM" id="MobiDB-lite"/>
    </source>
</evidence>
<protein>
    <submittedName>
        <fullName evidence="2">Uncharacterized protein</fullName>
    </submittedName>
</protein>
<evidence type="ECO:0000313" key="2">
    <source>
        <dbReference type="EMBL" id="MFB9075296.1"/>
    </source>
</evidence>
<accession>A0ABV5G8L2</accession>
<sequence>MARLLHRRIPGETGGVRPTVKSGPASLFPPAGRWAASCCPNVSGGQDRRGPGGPGLGSGERGRREGASPRACG</sequence>
<organism evidence="2 3">
    <name type="scientific">Citricoccus parietis</name>
    <dbReference type="NCBI Taxonomy" id="592307"/>
    <lineage>
        <taxon>Bacteria</taxon>
        <taxon>Bacillati</taxon>
        <taxon>Actinomycetota</taxon>
        <taxon>Actinomycetes</taxon>
        <taxon>Micrococcales</taxon>
        <taxon>Micrococcaceae</taxon>
        <taxon>Citricoccus</taxon>
    </lineage>
</organism>
<feature type="region of interest" description="Disordered" evidence="1">
    <location>
        <begin position="1"/>
        <end position="73"/>
    </location>
</feature>